<organism evidence="1 2">
    <name type="scientific">Candidatus Methylomirabilis tolerans</name>
    <dbReference type="NCBI Taxonomy" id="3123416"/>
    <lineage>
        <taxon>Bacteria</taxon>
        <taxon>Candidatus Methylomirabilota</taxon>
        <taxon>Candidatus Methylomirabilia</taxon>
        <taxon>Candidatus Methylomirabilales</taxon>
        <taxon>Candidatus Methylomirabilaceae</taxon>
        <taxon>Candidatus Methylomirabilis</taxon>
    </lineage>
</organism>
<dbReference type="EMBL" id="JAIOIU010000011">
    <property type="protein sequence ID" value="MBZ0158646.1"/>
    <property type="molecule type" value="Genomic_DNA"/>
</dbReference>
<evidence type="ECO:0008006" key="3">
    <source>
        <dbReference type="Google" id="ProtNLM"/>
    </source>
</evidence>
<dbReference type="AlphaFoldDB" id="A0AAJ1AHM3"/>
<evidence type="ECO:0000313" key="1">
    <source>
        <dbReference type="EMBL" id="MBZ0158646.1"/>
    </source>
</evidence>
<name>A0AAJ1AHM3_9BACT</name>
<sequence length="170" mass="19443">MAKRHSRGFLAALLILILTGGAGCGGAGRADIGRIRADDPILHLKDRVAEYWEARIQGDLVKTYMLHEPAYRRAVTLTGFSQGRGATPIFDYEIQDVEFKGTLAIVKMKIRSSVVHPMLVKPVEPRWSEFDEQWVQVDGQWYRKFRFPVGDPYRPIDWDEIREKSPSDAR</sequence>
<evidence type="ECO:0000313" key="2">
    <source>
        <dbReference type="Proteomes" id="UP001197609"/>
    </source>
</evidence>
<gene>
    <name evidence="1" type="ORF">K8G79_00615</name>
</gene>
<dbReference type="Proteomes" id="UP001197609">
    <property type="component" value="Unassembled WGS sequence"/>
</dbReference>
<reference evidence="1 2" key="1">
    <citation type="journal article" date="2021" name="bioRxiv">
        <title>Unraveling nitrogen, sulfur and carbon metabolic pathways and microbial community transcriptional responses to substrate deprivation and toxicity stresses in a bioreactor mimicking anoxic brackish coastal sediment conditions.</title>
        <authorList>
            <person name="Martins P.D."/>
            <person name="Echeveste M.J."/>
            <person name="Arshad A."/>
            <person name="Kurth J."/>
            <person name="Ouboter H."/>
            <person name="Jetten M.S.M."/>
            <person name="Welte C.U."/>
        </authorList>
    </citation>
    <scope>NUCLEOTIDE SEQUENCE [LARGE SCALE GENOMIC DNA]</scope>
    <source>
        <strain evidence="1">MAG_38</strain>
    </source>
</reference>
<accession>A0AAJ1AHM3</accession>
<dbReference type="PROSITE" id="PS51257">
    <property type="entry name" value="PROKAR_LIPOPROTEIN"/>
    <property type="match status" value="1"/>
</dbReference>
<proteinExistence type="predicted"/>
<protein>
    <recommendedName>
        <fullName evidence="3">Lipoprotein</fullName>
    </recommendedName>
</protein>
<comment type="caution">
    <text evidence="1">The sequence shown here is derived from an EMBL/GenBank/DDBJ whole genome shotgun (WGS) entry which is preliminary data.</text>
</comment>